<dbReference type="AlphaFoldDB" id="A0A0N5CIY7"/>
<accession>A0A0N5CIY7</accession>
<evidence type="ECO:0000313" key="2">
    <source>
        <dbReference type="WBParaSite" id="SPAL_0001779300.1"/>
    </source>
</evidence>
<organism evidence="1 2">
    <name type="scientific">Strongyloides papillosus</name>
    <name type="common">Intestinal threadworm</name>
    <dbReference type="NCBI Taxonomy" id="174720"/>
    <lineage>
        <taxon>Eukaryota</taxon>
        <taxon>Metazoa</taxon>
        <taxon>Ecdysozoa</taxon>
        <taxon>Nematoda</taxon>
        <taxon>Chromadorea</taxon>
        <taxon>Rhabditida</taxon>
        <taxon>Tylenchina</taxon>
        <taxon>Panagrolaimomorpha</taxon>
        <taxon>Strongyloidoidea</taxon>
        <taxon>Strongyloididae</taxon>
        <taxon>Strongyloides</taxon>
    </lineage>
</organism>
<dbReference type="WBParaSite" id="SPAL_0001779300.1">
    <property type="protein sequence ID" value="SPAL_0001779300.1"/>
    <property type="gene ID" value="SPAL_0001779300"/>
</dbReference>
<keyword evidence="1" id="KW-1185">Reference proteome</keyword>
<dbReference type="Proteomes" id="UP000046392">
    <property type="component" value="Unplaced"/>
</dbReference>
<evidence type="ECO:0000313" key="1">
    <source>
        <dbReference type="Proteomes" id="UP000046392"/>
    </source>
</evidence>
<reference evidence="2" key="1">
    <citation type="submission" date="2017-02" db="UniProtKB">
        <authorList>
            <consortium name="WormBaseParasite"/>
        </authorList>
    </citation>
    <scope>IDENTIFICATION</scope>
</reference>
<protein>
    <submittedName>
        <fullName evidence="2">Uncharacterized protein</fullName>
    </submittedName>
</protein>
<sequence length="108" mass="13190">MESKPLFNIDHNIILKSDWDQWEETIKNKMKEELGECSKIFREKHLKTKEKITEIEQNKNDIIKGCSIEKKDPTEFLKVPAYAYNKAYILYEWYKLENKFREHYLKVM</sequence>
<name>A0A0N5CIY7_STREA</name>
<proteinExistence type="predicted"/>